<dbReference type="PANTHER" id="PTHR45228">
    <property type="entry name" value="CYCLIC DI-GMP PHOSPHODIESTERASE TM_0186-RELATED"/>
    <property type="match status" value="1"/>
</dbReference>
<feature type="domain" description="HD-GYP" evidence="1">
    <location>
        <begin position="88"/>
        <end position="298"/>
    </location>
</feature>
<dbReference type="PANTHER" id="PTHR45228:SF8">
    <property type="entry name" value="TWO-COMPONENT RESPONSE REGULATOR-RELATED"/>
    <property type="match status" value="1"/>
</dbReference>
<comment type="caution">
    <text evidence="2">The sequence shown here is derived from an EMBL/GenBank/DDBJ whole genome shotgun (WGS) entry which is preliminary data.</text>
</comment>
<sequence>MELEIGTQGTIDAVRGDLESVLGFKPDEIRGLPSDFLHIDLAKPGLHTLWMRCRNGEPTLLHAFAIHIEGRTCVYLAPVFDEHSLEVKFAYQSALFRGLAFAAEYGDPELLNHLARVERYTIWIAKDALQWSQADVARITLAAYVHDVGKSAIPREILYKPARLTPEEYRLVQTHTQKGRDVLTQIEAYVQQECAWLYDEKGWQWAKDVALHHHENWDGTGYPTGVSGESIPLVARVVKLVDVLDALLEARPYKEGWPLEKVRREIDAKKGVEFDPYLAEWLLAQDWNLIREIACRSPMRVEG</sequence>
<dbReference type="CDD" id="cd00077">
    <property type="entry name" value="HDc"/>
    <property type="match status" value="1"/>
</dbReference>
<name>A0ABS0F0L6_9BACL</name>
<dbReference type="Gene3D" id="1.10.3210.10">
    <property type="entry name" value="Hypothetical protein af1432"/>
    <property type="match status" value="1"/>
</dbReference>
<accession>A0ABS0F0L6</accession>
<dbReference type="SUPFAM" id="SSF109604">
    <property type="entry name" value="HD-domain/PDEase-like"/>
    <property type="match status" value="1"/>
</dbReference>
<evidence type="ECO:0000313" key="3">
    <source>
        <dbReference type="Proteomes" id="UP000642910"/>
    </source>
</evidence>
<dbReference type="InterPro" id="IPR003607">
    <property type="entry name" value="HD/PDEase_dom"/>
</dbReference>
<keyword evidence="3" id="KW-1185">Reference proteome</keyword>
<organism evidence="2 3">
    <name type="scientific">Alicyclobacillus mali</name>
    <name type="common">ex Roth et al. 2021</name>
    <dbReference type="NCBI Taxonomy" id="1123961"/>
    <lineage>
        <taxon>Bacteria</taxon>
        <taxon>Bacillati</taxon>
        <taxon>Bacillota</taxon>
        <taxon>Bacilli</taxon>
        <taxon>Bacillales</taxon>
        <taxon>Alicyclobacillaceae</taxon>
        <taxon>Alicyclobacillus</taxon>
    </lineage>
</organism>
<evidence type="ECO:0000259" key="1">
    <source>
        <dbReference type="PROSITE" id="PS51832"/>
    </source>
</evidence>
<dbReference type="EMBL" id="JADPKZ010000028">
    <property type="protein sequence ID" value="MBF8376805.1"/>
    <property type="molecule type" value="Genomic_DNA"/>
</dbReference>
<dbReference type="Pfam" id="PF13487">
    <property type="entry name" value="HD_5"/>
    <property type="match status" value="1"/>
</dbReference>
<gene>
    <name evidence="2" type="ORF">IW967_02820</name>
</gene>
<dbReference type="Proteomes" id="UP000642910">
    <property type="component" value="Unassembled WGS sequence"/>
</dbReference>
<dbReference type="InterPro" id="IPR052020">
    <property type="entry name" value="Cyclic_di-GMP/3'3'-cGAMP_PDE"/>
</dbReference>
<proteinExistence type="predicted"/>
<reference evidence="2 3" key="1">
    <citation type="submission" date="2020-11" db="EMBL/GenBank/DDBJ databases">
        <title>Genomic insight of Alicyclobacillus mali FL 18 reveals a new arsenic-resistant strain, with potential in environmental biotechnology.</title>
        <authorList>
            <person name="Fiorentino G."/>
            <person name="Gallo G."/>
            <person name="Aulitto M."/>
        </authorList>
    </citation>
    <scope>NUCLEOTIDE SEQUENCE [LARGE SCALE GENOMIC DNA]</scope>
    <source>
        <strain evidence="2 3">FL 18</strain>
    </source>
</reference>
<dbReference type="SMART" id="SM00471">
    <property type="entry name" value="HDc"/>
    <property type="match status" value="1"/>
</dbReference>
<protein>
    <submittedName>
        <fullName evidence="2">HD domain-containing protein</fullName>
    </submittedName>
</protein>
<dbReference type="PROSITE" id="PS51832">
    <property type="entry name" value="HD_GYP"/>
    <property type="match status" value="1"/>
</dbReference>
<evidence type="ECO:0000313" key="2">
    <source>
        <dbReference type="EMBL" id="MBF8376805.1"/>
    </source>
</evidence>
<dbReference type="InterPro" id="IPR037522">
    <property type="entry name" value="HD_GYP_dom"/>
</dbReference>